<sequence>MPYIILLSMGYTATTIFVEYEDRQCQDIREIEVKETREKKSYKFGSLIDSIIFFLEYELGEIGGIRPGTRGLLANRNRHRRVAGCRISSLTLPRQPPPYLSAPCREEKKNRKG</sequence>
<dbReference type="AlphaFoldDB" id="Q652V7"/>
<proteinExistence type="predicted"/>
<evidence type="ECO:0000256" key="1">
    <source>
        <dbReference type="SAM" id="MobiDB-lite"/>
    </source>
</evidence>
<gene>
    <name evidence="2" type="primary">P0046H10.21</name>
</gene>
<organism evidence="2 3">
    <name type="scientific">Oryza sativa subsp. japonica</name>
    <name type="common">Rice</name>
    <dbReference type="NCBI Taxonomy" id="39947"/>
    <lineage>
        <taxon>Eukaryota</taxon>
        <taxon>Viridiplantae</taxon>
        <taxon>Streptophyta</taxon>
        <taxon>Embryophyta</taxon>
        <taxon>Tracheophyta</taxon>
        <taxon>Spermatophyta</taxon>
        <taxon>Magnoliopsida</taxon>
        <taxon>Liliopsida</taxon>
        <taxon>Poales</taxon>
        <taxon>Poaceae</taxon>
        <taxon>BOP clade</taxon>
        <taxon>Oryzoideae</taxon>
        <taxon>Oryzeae</taxon>
        <taxon>Oryzinae</taxon>
        <taxon>Oryza</taxon>
        <taxon>Oryza sativa</taxon>
    </lineage>
</organism>
<feature type="region of interest" description="Disordered" evidence="1">
    <location>
        <begin position="93"/>
        <end position="113"/>
    </location>
</feature>
<reference evidence="3" key="2">
    <citation type="journal article" date="2008" name="Nucleic Acids Res.">
        <title>The rice annotation project database (RAP-DB): 2008 update.</title>
        <authorList>
            <consortium name="The rice annotation project (RAP)"/>
        </authorList>
    </citation>
    <scope>GENOME REANNOTATION</scope>
    <source>
        <strain evidence="3">cv. Nipponbare</strain>
    </source>
</reference>
<dbReference type="EMBL" id="AP005518">
    <property type="protein sequence ID" value="BAD46160.1"/>
    <property type="molecule type" value="Genomic_DNA"/>
</dbReference>
<protein>
    <submittedName>
        <fullName evidence="2">Uncharacterized protein</fullName>
    </submittedName>
</protein>
<accession>Q652V7</accession>
<feature type="compositionally biased region" description="Basic and acidic residues" evidence="1">
    <location>
        <begin position="104"/>
        <end position="113"/>
    </location>
</feature>
<name>Q652V7_ORYSJ</name>
<evidence type="ECO:0000313" key="3">
    <source>
        <dbReference type="Proteomes" id="UP000000763"/>
    </source>
</evidence>
<evidence type="ECO:0000313" key="2">
    <source>
        <dbReference type="EMBL" id="BAD46160.1"/>
    </source>
</evidence>
<reference evidence="3" key="1">
    <citation type="journal article" date="2005" name="Nature">
        <title>The map-based sequence of the rice genome.</title>
        <authorList>
            <consortium name="International rice genome sequencing project (IRGSP)"/>
            <person name="Matsumoto T."/>
            <person name="Wu J."/>
            <person name="Kanamori H."/>
            <person name="Katayose Y."/>
            <person name="Fujisawa M."/>
            <person name="Namiki N."/>
            <person name="Mizuno H."/>
            <person name="Yamamoto K."/>
            <person name="Antonio B.A."/>
            <person name="Baba T."/>
            <person name="Sakata K."/>
            <person name="Nagamura Y."/>
            <person name="Aoki H."/>
            <person name="Arikawa K."/>
            <person name="Arita K."/>
            <person name="Bito T."/>
            <person name="Chiden Y."/>
            <person name="Fujitsuka N."/>
            <person name="Fukunaka R."/>
            <person name="Hamada M."/>
            <person name="Harada C."/>
            <person name="Hayashi A."/>
            <person name="Hijishita S."/>
            <person name="Honda M."/>
            <person name="Hosokawa S."/>
            <person name="Ichikawa Y."/>
            <person name="Idonuma A."/>
            <person name="Iijima M."/>
            <person name="Ikeda M."/>
            <person name="Ikeno M."/>
            <person name="Ito K."/>
            <person name="Ito S."/>
            <person name="Ito T."/>
            <person name="Ito Y."/>
            <person name="Ito Y."/>
            <person name="Iwabuchi A."/>
            <person name="Kamiya K."/>
            <person name="Karasawa W."/>
            <person name="Kurita K."/>
            <person name="Katagiri S."/>
            <person name="Kikuta A."/>
            <person name="Kobayashi H."/>
            <person name="Kobayashi N."/>
            <person name="Machita K."/>
            <person name="Maehara T."/>
            <person name="Masukawa M."/>
            <person name="Mizubayashi T."/>
            <person name="Mukai Y."/>
            <person name="Nagasaki H."/>
            <person name="Nagata Y."/>
            <person name="Naito S."/>
            <person name="Nakashima M."/>
            <person name="Nakama Y."/>
            <person name="Nakamichi Y."/>
            <person name="Nakamura M."/>
            <person name="Meguro A."/>
            <person name="Negishi M."/>
            <person name="Ohta I."/>
            <person name="Ohta T."/>
            <person name="Okamoto M."/>
            <person name="Ono N."/>
            <person name="Saji S."/>
            <person name="Sakaguchi M."/>
            <person name="Sakai K."/>
            <person name="Shibata M."/>
            <person name="Shimokawa T."/>
            <person name="Song J."/>
            <person name="Takazaki Y."/>
            <person name="Terasawa K."/>
            <person name="Tsugane M."/>
            <person name="Tsuji K."/>
            <person name="Ueda S."/>
            <person name="Waki K."/>
            <person name="Yamagata H."/>
            <person name="Yamamoto M."/>
            <person name="Yamamoto S."/>
            <person name="Yamane H."/>
            <person name="Yoshiki S."/>
            <person name="Yoshihara R."/>
            <person name="Yukawa K."/>
            <person name="Zhong H."/>
            <person name="Yano M."/>
            <person name="Yuan Q."/>
            <person name="Ouyang S."/>
            <person name="Liu J."/>
            <person name="Jones K.M."/>
            <person name="Gansberger K."/>
            <person name="Moffat K."/>
            <person name="Hill J."/>
            <person name="Bera J."/>
            <person name="Fadrosh D."/>
            <person name="Jin S."/>
            <person name="Johri S."/>
            <person name="Kim M."/>
            <person name="Overton L."/>
            <person name="Reardon M."/>
            <person name="Tsitrin T."/>
            <person name="Vuong H."/>
            <person name="Weaver B."/>
            <person name="Ciecko A."/>
            <person name="Tallon L."/>
            <person name="Jackson J."/>
            <person name="Pai G."/>
            <person name="Aken S.V."/>
            <person name="Utterback T."/>
            <person name="Reidmuller S."/>
            <person name="Feldblyum T."/>
            <person name="Hsiao J."/>
            <person name="Zismann V."/>
            <person name="Iobst S."/>
            <person name="de Vazeille A.R."/>
            <person name="Buell C.R."/>
            <person name="Ying K."/>
            <person name="Li Y."/>
            <person name="Lu T."/>
            <person name="Huang Y."/>
            <person name="Zhao Q."/>
            <person name="Feng Q."/>
            <person name="Zhang L."/>
            <person name="Zhu J."/>
            <person name="Weng Q."/>
            <person name="Mu J."/>
            <person name="Lu Y."/>
            <person name="Fan D."/>
            <person name="Liu Y."/>
            <person name="Guan J."/>
            <person name="Zhang Y."/>
            <person name="Yu S."/>
            <person name="Liu X."/>
            <person name="Zhang Y."/>
            <person name="Hong G."/>
            <person name="Han B."/>
            <person name="Choisne N."/>
            <person name="Demange N."/>
            <person name="Orjeda G."/>
            <person name="Samain S."/>
            <person name="Cattolico L."/>
            <person name="Pelletier E."/>
            <person name="Couloux A."/>
            <person name="Segurens B."/>
            <person name="Wincker P."/>
            <person name="D'Hont A."/>
            <person name="Scarpelli C."/>
            <person name="Weissenbach J."/>
            <person name="Salanoubat M."/>
            <person name="Quetier F."/>
            <person name="Yu Y."/>
            <person name="Kim H.R."/>
            <person name="Rambo T."/>
            <person name="Currie J."/>
            <person name="Collura K."/>
            <person name="Luo M."/>
            <person name="Yang T."/>
            <person name="Ammiraju J.S.S."/>
            <person name="Engler F."/>
            <person name="Soderlund C."/>
            <person name="Wing R.A."/>
            <person name="Palmer L.E."/>
            <person name="de la Bastide M."/>
            <person name="Spiegel L."/>
            <person name="Nascimento L."/>
            <person name="Zutavern T."/>
            <person name="O'Shaughnessy A."/>
            <person name="Dike S."/>
            <person name="Dedhia N."/>
            <person name="Preston R."/>
            <person name="Balija V."/>
            <person name="McCombie W.R."/>
            <person name="Chow T."/>
            <person name="Chen H."/>
            <person name="Chung M."/>
            <person name="Chen C."/>
            <person name="Shaw J."/>
            <person name="Wu H."/>
            <person name="Hsiao K."/>
            <person name="Chao Y."/>
            <person name="Chu M."/>
            <person name="Cheng C."/>
            <person name="Hour A."/>
            <person name="Lee P."/>
            <person name="Lin S."/>
            <person name="Lin Y."/>
            <person name="Liou J."/>
            <person name="Liu S."/>
            <person name="Hsing Y."/>
            <person name="Raghuvanshi S."/>
            <person name="Mohanty A."/>
            <person name="Bharti A.K."/>
            <person name="Gaur A."/>
            <person name="Gupta V."/>
            <person name="Kumar D."/>
            <person name="Ravi V."/>
            <person name="Vij S."/>
            <person name="Kapur A."/>
            <person name="Khurana P."/>
            <person name="Khurana P."/>
            <person name="Khurana J.P."/>
            <person name="Tyagi A.K."/>
            <person name="Gaikwad K."/>
            <person name="Singh A."/>
            <person name="Dalal V."/>
            <person name="Srivastava S."/>
            <person name="Dixit A."/>
            <person name="Pal A.K."/>
            <person name="Ghazi I.A."/>
            <person name="Yadav M."/>
            <person name="Pandit A."/>
            <person name="Bhargava A."/>
            <person name="Sureshbabu K."/>
            <person name="Batra K."/>
            <person name="Sharma T.R."/>
            <person name="Mohapatra T."/>
            <person name="Singh N.K."/>
            <person name="Messing J."/>
            <person name="Nelson A.B."/>
            <person name="Fuks G."/>
            <person name="Kavchok S."/>
            <person name="Keizer G."/>
            <person name="Linton E."/>
            <person name="Llaca V."/>
            <person name="Song R."/>
            <person name="Tanyolac B."/>
            <person name="Young S."/>
            <person name="Ho-Il K."/>
            <person name="Hahn J.H."/>
            <person name="Sangsakoo G."/>
            <person name="Vanavichit A."/>
            <person name="de Mattos Luiz.A.T."/>
            <person name="Zimmer P.D."/>
            <person name="Malone G."/>
            <person name="Dellagostin O."/>
            <person name="de Oliveira A.C."/>
            <person name="Bevan M."/>
            <person name="Bancroft I."/>
            <person name="Minx P."/>
            <person name="Cordum H."/>
            <person name="Wilson R."/>
            <person name="Cheng Z."/>
            <person name="Jin W."/>
            <person name="Jiang J."/>
            <person name="Leong S.A."/>
            <person name="Iwama H."/>
            <person name="Gojobori T."/>
            <person name="Itoh T."/>
            <person name="Niimura Y."/>
            <person name="Fujii Y."/>
            <person name="Habara T."/>
            <person name="Sakai H."/>
            <person name="Sato Y."/>
            <person name="Wilson G."/>
            <person name="Kumar K."/>
            <person name="McCouch S."/>
            <person name="Juretic N."/>
            <person name="Hoen D."/>
            <person name="Wright S."/>
            <person name="Bruskiewich R."/>
            <person name="Bureau T."/>
            <person name="Miyao A."/>
            <person name="Hirochika H."/>
            <person name="Nishikawa T."/>
            <person name="Kadowaki K."/>
            <person name="Sugiura M."/>
            <person name="Burr B."/>
            <person name="Sasaki T."/>
        </authorList>
    </citation>
    <scope>NUCLEOTIDE SEQUENCE [LARGE SCALE GENOMIC DNA]</scope>
    <source>
        <strain evidence="3">cv. Nipponbare</strain>
    </source>
</reference>
<dbReference type="Proteomes" id="UP000000763">
    <property type="component" value="Chromosome 6"/>
</dbReference>